<name>X1K6P9_9ZZZZ</name>
<dbReference type="Gene3D" id="3.40.190.10">
    <property type="entry name" value="Periplasmic binding protein-like II"/>
    <property type="match status" value="1"/>
</dbReference>
<feature type="domain" description="Solute-binding protein family 5" evidence="1">
    <location>
        <begin position="146"/>
        <end position="219"/>
    </location>
</feature>
<dbReference type="Pfam" id="PF00496">
    <property type="entry name" value="SBP_bac_5"/>
    <property type="match status" value="1"/>
</dbReference>
<organism evidence="2">
    <name type="scientific">marine sediment metagenome</name>
    <dbReference type="NCBI Taxonomy" id="412755"/>
    <lineage>
        <taxon>unclassified sequences</taxon>
        <taxon>metagenomes</taxon>
        <taxon>ecological metagenomes</taxon>
    </lineage>
</organism>
<evidence type="ECO:0000313" key="2">
    <source>
        <dbReference type="EMBL" id="GAH77758.1"/>
    </source>
</evidence>
<gene>
    <name evidence="2" type="ORF">S03H2_58825</name>
</gene>
<dbReference type="EMBL" id="BARU01037792">
    <property type="protein sequence ID" value="GAH77758.1"/>
    <property type="molecule type" value="Genomic_DNA"/>
</dbReference>
<dbReference type="SUPFAM" id="SSF53850">
    <property type="entry name" value="Periplasmic binding protein-like II"/>
    <property type="match status" value="1"/>
</dbReference>
<proteinExistence type="predicted"/>
<reference evidence="2" key="1">
    <citation type="journal article" date="2014" name="Front. Microbiol.">
        <title>High frequency of phylogenetically diverse reductive dehalogenase-homologous genes in deep subseafloor sedimentary metagenomes.</title>
        <authorList>
            <person name="Kawai M."/>
            <person name="Futagami T."/>
            <person name="Toyoda A."/>
            <person name="Takaki Y."/>
            <person name="Nishi S."/>
            <person name="Hori S."/>
            <person name="Arai W."/>
            <person name="Tsubouchi T."/>
            <person name="Morono Y."/>
            <person name="Uchiyama I."/>
            <person name="Ito T."/>
            <person name="Fujiyama A."/>
            <person name="Inagaki F."/>
            <person name="Takami H."/>
        </authorList>
    </citation>
    <scope>NUCLEOTIDE SEQUENCE</scope>
    <source>
        <strain evidence="2">Expedition CK06-06</strain>
    </source>
</reference>
<dbReference type="InterPro" id="IPR000914">
    <property type="entry name" value="SBP_5_dom"/>
</dbReference>
<evidence type="ECO:0000259" key="1">
    <source>
        <dbReference type="Pfam" id="PF00496"/>
    </source>
</evidence>
<feature type="non-terminal residue" evidence="2">
    <location>
        <position position="248"/>
    </location>
</feature>
<feature type="non-terminal residue" evidence="2">
    <location>
        <position position="1"/>
    </location>
</feature>
<sequence>PPPQPIIETLVVRETIQAPPEQVIKVVTPTPEPGGPRTLTICSNWPPDTLFIHGTLTVAAGKIWSMIYDGPIDENSFGYQPVILEKLPNLADGDAIITPVVVGEGDTVVDAGGVIVTLDPAADPPLMLIPAGGGDAIAYQGGEFEMDQLSATFQLLPNLTWSDGTPLTAADSVYNFNLLEEPDFGGRDWWLHTSAYEAADERTLVWTGLPGFMDGFYYLNFFEPLPEHVWGKYSPSELFKADEAALTP</sequence>
<dbReference type="AlphaFoldDB" id="X1K6P9"/>
<comment type="caution">
    <text evidence="2">The sequence shown here is derived from an EMBL/GenBank/DDBJ whole genome shotgun (WGS) entry which is preliminary data.</text>
</comment>
<accession>X1K6P9</accession>
<protein>
    <recommendedName>
        <fullName evidence="1">Solute-binding protein family 5 domain-containing protein</fullName>
    </recommendedName>
</protein>